<gene>
    <name evidence="1" type="ORF">AVDCRST_MAG32-1628</name>
</gene>
<dbReference type="AlphaFoldDB" id="A0A6J4N8J6"/>
<reference evidence="1" key="1">
    <citation type="submission" date="2020-02" db="EMBL/GenBank/DDBJ databases">
        <authorList>
            <person name="Meier V. D."/>
        </authorList>
    </citation>
    <scope>NUCLEOTIDE SEQUENCE</scope>
    <source>
        <strain evidence="1">AVDCRST_MAG32</strain>
    </source>
</reference>
<sequence>MALLSGGVRHGLPGRAYGDGMSYRSTAVRATHLVTNAAWFGGSLMGAVGLNPASREASNLRERAEVSGTGWERWGPVQGVAVGLHLLSGLAITADNRNRVATHPPTTLTTVAKATVTTAAVASTVAAYVIGNRLGKASGEDGHPQDPEAAERARGTMRWLQWVTPALTGAMLVLDAELGEQQRGEAGLLDRPW</sequence>
<protein>
    <submittedName>
        <fullName evidence="1">ABC-type Mn/Zn transport systems, ATPase component</fullName>
    </submittedName>
</protein>
<proteinExistence type="predicted"/>
<evidence type="ECO:0000313" key="1">
    <source>
        <dbReference type="EMBL" id="CAA9380669.1"/>
    </source>
</evidence>
<dbReference type="EMBL" id="CADCUM010000072">
    <property type="protein sequence ID" value="CAA9380669.1"/>
    <property type="molecule type" value="Genomic_DNA"/>
</dbReference>
<organism evidence="1">
    <name type="scientific">uncultured Nocardioides sp</name>
    <dbReference type="NCBI Taxonomy" id="198441"/>
    <lineage>
        <taxon>Bacteria</taxon>
        <taxon>Bacillati</taxon>
        <taxon>Actinomycetota</taxon>
        <taxon>Actinomycetes</taxon>
        <taxon>Propionibacteriales</taxon>
        <taxon>Nocardioidaceae</taxon>
        <taxon>Nocardioides</taxon>
        <taxon>environmental samples</taxon>
    </lineage>
</organism>
<name>A0A6J4N8J6_9ACTN</name>
<accession>A0A6J4N8J6</accession>